<accession>A0ABQ9LP07</accession>
<keyword evidence="1" id="KW-0805">Transcription regulation</keyword>
<evidence type="ECO:0000256" key="3">
    <source>
        <dbReference type="ARBA" id="ARBA00023242"/>
    </source>
</evidence>
<organism evidence="4 5">
    <name type="scientific">Hevea brasiliensis</name>
    <name type="common">Para rubber tree</name>
    <name type="synonym">Siphonia brasiliensis</name>
    <dbReference type="NCBI Taxonomy" id="3981"/>
    <lineage>
        <taxon>Eukaryota</taxon>
        <taxon>Viridiplantae</taxon>
        <taxon>Streptophyta</taxon>
        <taxon>Embryophyta</taxon>
        <taxon>Tracheophyta</taxon>
        <taxon>Spermatophyta</taxon>
        <taxon>Magnoliopsida</taxon>
        <taxon>eudicotyledons</taxon>
        <taxon>Gunneridae</taxon>
        <taxon>Pentapetalae</taxon>
        <taxon>rosids</taxon>
        <taxon>fabids</taxon>
        <taxon>Malpighiales</taxon>
        <taxon>Euphorbiaceae</taxon>
        <taxon>Crotonoideae</taxon>
        <taxon>Micrandreae</taxon>
        <taxon>Hevea</taxon>
    </lineage>
</organism>
<evidence type="ECO:0000256" key="1">
    <source>
        <dbReference type="ARBA" id="ARBA00023015"/>
    </source>
</evidence>
<dbReference type="EMBL" id="JARPOI010000011">
    <property type="protein sequence ID" value="KAJ9168321.1"/>
    <property type="molecule type" value="Genomic_DNA"/>
</dbReference>
<comment type="caution">
    <text evidence="4">The sequence shown here is derived from an EMBL/GenBank/DDBJ whole genome shotgun (WGS) entry which is preliminary data.</text>
</comment>
<dbReference type="PANTHER" id="PTHR46391">
    <property type="entry name" value="BASIC LEUCINE ZIPPER 34"/>
    <property type="match status" value="1"/>
</dbReference>
<sequence length="140" mass="16293">MEGLSKKIILSMSHSSLALEDNQSSSKNVRSDEPTIGNPVLASRQYSQKYRVKQLNYILQLETKVKALQAEVAIASPRIKYVDHQNSLLRIENGSMKQKLSTFFSDLMFKKAQYEELKKERDILKQFYLVNQQQLPQFFF</sequence>
<dbReference type="InterPro" id="IPR052483">
    <property type="entry name" value="bZIP_transcription_regulators"/>
</dbReference>
<name>A0ABQ9LP07_HEVBR</name>
<keyword evidence="2" id="KW-0804">Transcription</keyword>
<evidence type="ECO:0008006" key="6">
    <source>
        <dbReference type="Google" id="ProtNLM"/>
    </source>
</evidence>
<reference evidence="4" key="1">
    <citation type="journal article" date="2023" name="Plant Biotechnol. J.">
        <title>Chromosome-level wild Hevea brasiliensis genome provides new tools for genomic-assisted breeding and valuable loci to elevate rubber yield.</title>
        <authorList>
            <person name="Cheng H."/>
            <person name="Song X."/>
            <person name="Hu Y."/>
            <person name="Wu T."/>
            <person name="Yang Q."/>
            <person name="An Z."/>
            <person name="Feng S."/>
            <person name="Deng Z."/>
            <person name="Wu W."/>
            <person name="Zeng X."/>
            <person name="Tu M."/>
            <person name="Wang X."/>
            <person name="Huang H."/>
        </authorList>
    </citation>
    <scope>NUCLEOTIDE SEQUENCE</scope>
    <source>
        <strain evidence="4">MT/VB/25A 57/8</strain>
    </source>
</reference>
<keyword evidence="5" id="KW-1185">Reference proteome</keyword>
<evidence type="ECO:0000313" key="4">
    <source>
        <dbReference type="EMBL" id="KAJ9168321.1"/>
    </source>
</evidence>
<dbReference type="PANTHER" id="PTHR46391:SF21">
    <property type="entry name" value="BZIP DOMAIN-CONTAINING PROTEIN"/>
    <property type="match status" value="1"/>
</dbReference>
<protein>
    <recommendedName>
        <fullName evidence="6">BZIP domain-containing protein</fullName>
    </recommendedName>
</protein>
<dbReference type="Proteomes" id="UP001174677">
    <property type="component" value="Chromosome 11"/>
</dbReference>
<proteinExistence type="predicted"/>
<evidence type="ECO:0000256" key="2">
    <source>
        <dbReference type="ARBA" id="ARBA00023163"/>
    </source>
</evidence>
<keyword evidence="3" id="KW-0539">Nucleus</keyword>
<evidence type="ECO:0000313" key="5">
    <source>
        <dbReference type="Proteomes" id="UP001174677"/>
    </source>
</evidence>
<gene>
    <name evidence="4" type="ORF">P3X46_019863</name>
</gene>